<dbReference type="EMBL" id="UINC01026903">
    <property type="protein sequence ID" value="SVB05199.1"/>
    <property type="molecule type" value="Genomic_DNA"/>
</dbReference>
<dbReference type="AlphaFoldDB" id="A0A382AUT1"/>
<proteinExistence type="predicted"/>
<keyword evidence="1" id="KW-0175">Coiled coil</keyword>
<dbReference type="Pfam" id="PF13555">
    <property type="entry name" value="AAA_29"/>
    <property type="match status" value="1"/>
</dbReference>
<name>A0A382AUT1_9ZZZZ</name>
<dbReference type="PANTHER" id="PTHR32114:SF2">
    <property type="entry name" value="ABC TRANSPORTER ABCH.3"/>
    <property type="match status" value="1"/>
</dbReference>
<feature type="coiled-coil region" evidence="1">
    <location>
        <begin position="374"/>
        <end position="426"/>
    </location>
</feature>
<evidence type="ECO:0000313" key="2">
    <source>
        <dbReference type="EMBL" id="SVB05199.1"/>
    </source>
</evidence>
<accession>A0A382AUT1</accession>
<dbReference type="Gene3D" id="3.40.50.300">
    <property type="entry name" value="P-loop containing nucleotide triphosphate hydrolases"/>
    <property type="match status" value="1"/>
</dbReference>
<dbReference type="SUPFAM" id="SSF52540">
    <property type="entry name" value="P-loop containing nucleoside triphosphate hydrolases"/>
    <property type="match status" value="1"/>
</dbReference>
<dbReference type="InterPro" id="IPR027417">
    <property type="entry name" value="P-loop_NTPase"/>
</dbReference>
<evidence type="ECO:0000256" key="1">
    <source>
        <dbReference type="SAM" id="Coils"/>
    </source>
</evidence>
<organism evidence="2">
    <name type="scientific">marine metagenome</name>
    <dbReference type="NCBI Taxonomy" id="408172"/>
    <lineage>
        <taxon>unclassified sequences</taxon>
        <taxon>metagenomes</taxon>
        <taxon>ecological metagenomes</taxon>
    </lineage>
</organism>
<feature type="coiled-coil region" evidence="1">
    <location>
        <begin position="305"/>
        <end position="332"/>
    </location>
</feature>
<protein>
    <recommendedName>
        <fullName evidence="3">Rad50/SbcC-type AAA domain-containing protein</fullName>
    </recommendedName>
</protein>
<reference evidence="2" key="1">
    <citation type="submission" date="2018-05" db="EMBL/GenBank/DDBJ databases">
        <authorList>
            <person name="Lanie J.A."/>
            <person name="Ng W.-L."/>
            <person name="Kazmierczak K.M."/>
            <person name="Andrzejewski T.M."/>
            <person name="Davidsen T.M."/>
            <person name="Wayne K.J."/>
            <person name="Tettelin H."/>
            <person name="Glass J.I."/>
            <person name="Rusch D."/>
            <person name="Podicherti R."/>
            <person name="Tsui H.-C.T."/>
            <person name="Winkler M.E."/>
        </authorList>
    </citation>
    <scope>NUCLEOTIDE SEQUENCE</scope>
</reference>
<gene>
    <name evidence="2" type="ORF">METZ01_LOCUS158053</name>
</gene>
<feature type="non-terminal residue" evidence="2">
    <location>
        <position position="648"/>
    </location>
</feature>
<dbReference type="PANTHER" id="PTHR32114">
    <property type="entry name" value="ABC TRANSPORTER ABCH.3"/>
    <property type="match status" value="1"/>
</dbReference>
<feature type="coiled-coil region" evidence="1">
    <location>
        <begin position="519"/>
        <end position="570"/>
    </location>
</feature>
<sequence length="648" mass="74642">MNPIRIKLEGFMSYRHEAELNFEDKPIWVLTGDNGSGKSAIFDAVTFALYGKTQRNVNNSDMINIHADQFLIEFDFKSGKRVYRLRKTVPRKGRATYQVIDLDTREPVPDTSSKVGFDTWIANEIGIDLQTFTASVLLGQGNSDLLIRENPVERHKMLTQIVDLSAYQRLFELADNKRKISEMDRHKVEGQVENFPLIDQSELDQISSQIGEQTTVMEQLQKRQVHLSTIAVQAQQWARLLQQKSQIIRSMGDAKAVIDNVDQIEENGQRFDYLSKYLPKLSKLAKDRQNLTQIDSQIQKNTQLIEQSTIELDEFRKIKEQLEKKRSQVKDYSSLLTEAKTLSAEANRLLGRFRTLDGKSACDSCGQPLTADHFETERQRREQVLNERQKNERQLQVQHNQSVLLRTKLEKEQKATEDRILKVESRLRENQSGLELLASKKEMITQVVTDLLAETPADMHHLNADKLLLLQTEYQSLKGADRKLEQLRQVQLAQQKNQIRLEQVVADMAEIPDLARVDAGQLQLEVQQVERRSTELSRKLESMRLELEKKKQQRHQHQKLKQQLDKISLQAGLYKELSTLLGRDKLQRYLLRQAELGIVENANRVLDRISSGTIRLSLRQEYQDADSGQEKALDLVAHNSKLIDGSSS</sequence>
<evidence type="ECO:0008006" key="3">
    <source>
        <dbReference type="Google" id="ProtNLM"/>
    </source>
</evidence>